<evidence type="ECO:0000259" key="2">
    <source>
        <dbReference type="Pfam" id="PF05713"/>
    </source>
</evidence>
<dbReference type="Proteomes" id="UP000638313">
    <property type="component" value="Unassembled WGS sequence"/>
</dbReference>
<name>A0A919ECI6_9ACTN</name>
<accession>A0A919ECI6</accession>
<sequence length="218" mass="23115">MHDQTHAPALDQQEVPTTSTRSAARYPIGPSNGRTNGEASAPGVAEALGHQGAPEEGKSIVEPFELPLPLPRAADEAALHRVARRRQREDVQRKERVDVRYSVTEKNAITTRARAMNISGAYLVGAVVMAYLEGDLALPGQRTAVDDLIDELNALRTQVAKIGNNVNQIARVLNSGGNPQPVDAAVLVAATRTLDGVRAAVADIDAASYRTAITKAAA</sequence>
<dbReference type="EMBL" id="BNBD01000004">
    <property type="protein sequence ID" value="GHF41733.1"/>
    <property type="molecule type" value="Genomic_DNA"/>
</dbReference>
<reference evidence="3" key="2">
    <citation type="submission" date="2020-09" db="EMBL/GenBank/DDBJ databases">
        <authorList>
            <person name="Sun Q."/>
            <person name="Ohkuma M."/>
        </authorList>
    </citation>
    <scope>NUCLEOTIDE SEQUENCE</scope>
    <source>
        <strain evidence="3">JCM 4059</strain>
    </source>
</reference>
<reference evidence="3" key="1">
    <citation type="journal article" date="2014" name="Int. J. Syst. Evol. Microbiol.">
        <title>Complete genome sequence of Corynebacterium casei LMG S-19264T (=DSM 44701T), isolated from a smear-ripened cheese.</title>
        <authorList>
            <consortium name="US DOE Joint Genome Institute (JGI-PGF)"/>
            <person name="Walter F."/>
            <person name="Albersmeier A."/>
            <person name="Kalinowski J."/>
            <person name="Ruckert C."/>
        </authorList>
    </citation>
    <scope>NUCLEOTIDE SEQUENCE</scope>
    <source>
        <strain evidence="3">JCM 4059</strain>
    </source>
</reference>
<dbReference type="RefSeq" id="WP_190129476.1">
    <property type="nucleotide sequence ID" value="NZ_BNBD01000004.1"/>
</dbReference>
<proteinExistence type="predicted"/>
<evidence type="ECO:0000256" key="1">
    <source>
        <dbReference type="SAM" id="MobiDB-lite"/>
    </source>
</evidence>
<organism evidence="3 4">
    <name type="scientific">Streptomyces mashuensis</name>
    <dbReference type="NCBI Taxonomy" id="33904"/>
    <lineage>
        <taxon>Bacteria</taxon>
        <taxon>Bacillati</taxon>
        <taxon>Actinomycetota</taxon>
        <taxon>Actinomycetes</taxon>
        <taxon>Kitasatosporales</taxon>
        <taxon>Streptomycetaceae</taxon>
        <taxon>Streptomyces</taxon>
    </lineage>
</organism>
<feature type="domain" description="Bacterial mobilisation" evidence="2">
    <location>
        <begin position="158"/>
        <end position="182"/>
    </location>
</feature>
<feature type="region of interest" description="Disordered" evidence="1">
    <location>
        <begin position="1"/>
        <end position="55"/>
    </location>
</feature>
<evidence type="ECO:0000313" key="4">
    <source>
        <dbReference type="Proteomes" id="UP000638313"/>
    </source>
</evidence>
<protein>
    <recommendedName>
        <fullName evidence="2">Bacterial mobilisation domain-containing protein</fullName>
    </recommendedName>
</protein>
<keyword evidence="4" id="KW-1185">Reference proteome</keyword>
<gene>
    <name evidence="3" type="ORF">GCM10010218_23460</name>
</gene>
<dbReference type="Pfam" id="PF05713">
    <property type="entry name" value="MobC"/>
    <property type="match status" value="1"/>
</dbReference>
<dbReference type="InterPro" id="IPR008687">
    <property type="entry name" value="MobC"/>
</dbReference>
<dbReference type="AlphaFoldDB" id="A0A919ECI6"/>
<comment type="caution">
    <text evidence="3">The sequence shown here is derived from an EMBL/GenBank/DDBJ whole genome shotgun (WGS) entry which is preliminary data.</text>
</comment>
<evidence type="ECO:0000313" key="3">
    <source>
        <dbReference type="EMBL" id="GHF41733.1"/>
    </source>
</evidence>